<dbReference type="PANTHER" id="PTHR43198:SF2">
    <property type="entry name" value="SI:CH1073-67J19.1-RELATED"/>
    <property type="match status" value="1"/>
</dbReference>
<protein>
    <recommendedName>
        <fullName evidence="3">Thiaminase-2/PQQC domain-containing protein</fullName>
    </recommendedName>
</protein>
<proteinExistence type="predicted"/>
<dbReference type="InterPro" id="IPR050967">
    <property type="entry name" value="Thiamine_Salvage_TenA"/>
</dbReference>
<dbReference type="Gene3D" id="1.20.910.10">
    <property type="entry name" value="Heme oxygenase-like"/>
    <property type="match status" value="1"/>
</dbReference>
<evidence type="ECO:0000313" key="2">
    <source>
        <dbReference type="Proteomes" id="UP001634394"/>
    </source>
</evidence>
<name>A0ABD3VDL7_SINWO</name>
<evidence type="ECO:0008006" key="3">
    <source>
        <dbReference type="Google" id="ProtNLM"/>
    </source>
</evidence>
<dbReference type="Proteomes" id="UP001634394">
    <property type="component" value="Unassembled WGS sequence"/>
</dbReference>
<keyword evidence="2" id="KW-1185">Reference proteome</keyword>
<comment type="caution">
    <text evidence="1">The sequence shown here is derived from an EMBL/GenBank/DDBJ whole genome shotgun (WGS) entry which is preliminary data.</text>
</comment>
<dbReference type="SUPFAM" id="SSF48613">
    <property type="entry name" value="Heme oxygenase-like"/>
    <property type="match status" value="1"/>
</dbReference>
<organism evidence="1 2">
    <name type="scientific">Sinanodonta woodiana</name>
    <name type="common">Chinese pond mussel</name>
    <name type="synonym">Anodonta woodiana</name>
    <dbReference type="NCBI Taxonomy" id="1069815"/>
    <lineage>
        <taxon>Eukaryota</taxon>
        <taxon>Metazoa</taxon>
        <taxon>Spiralia</taxon>
        <taxon>Lophotrochozoa</taxon>
        <taxon>Mollusca</taxon>
        <taxon>Bivalvia</taxon>
        <taxon>Autobranchia</taxon>
        <taxon>Heteroconchia</taxon>
        <taxon>Palaeoheterodonta</taxon>
        <taxon>Unionida</taxon>
        <taxon>Unionoidea</taxon>
        <taxon>Unionidae</taxon>
        <taxon>Unioninae</taxon>
        <taxon>Sinanodonta</taxon>
    </lineage>
</organism>
<dbReference type="AlphaFoldDB" id="A0ABD3VDL7"/>
<dbReference type="PANTHER" id="PTHR43198">
    <property type="entry name" value="BIFUNCTIONAL TH2 PROTEIN"/>
    <property type="match status" value="1"/>
</dbReference>
<dbReference type="CDD" id="cd19359">
    <property type="entry name" value="TenA_C_Bt3146-like"/>
    <property type="match status" value="1"/>
</dbReference>
<reference evidence="1 2" key="1">
    <citation type="submission" date="2024-11" db="EMBL/GenBank/DDBJ databases">
        <title>Chromosome-level genome assembly of the freshwater bivalve Anodonta woodiana.</title>
        <authorList>
            <person name="Chen X."/>
        </authorList>
    </citation>
    <scope>NUCLEOTIDE SEQUENCE [LARGE SCALE GENOMIC DNA]</scope>
    <source>
        <strain evidence="1">MN2024</strain>
        <tissue evidence="1">Gills</tissue>
    </source>
</reference>
<dbReference type="InterPro" id="IPR016084">
    <property type="entry name" value="Haem_Oase-like_multi-hlx"/>
</dbReference>
<sequence length="244" mass="27535">MSARKSPRHAGLFAHKLAESALCTDLASRACQVKVKGKLEPLSVYLWNSSKDQQQNALKSKFIQGLQNGTLDPTDFGGFMVQDSVYCFRCKESIDTAAEKEQDPTLKEFLEKRSESYLKYYQELFTSWHIIDPTGIALSEACAEYADLEKEVAETMISLYFIVAMIPCAKLWPWLGHQISSNPPTKFGVYEIWVQLNLDPSYDGYKKLDAIIDDAYLVGAIDKSEAVRVYNGCMTGEANFFNNF</sequence>
<evidence type="ECO:0000313" key="1">
    <source>
        <dbReference type="EMBL" id="KAL3858878.1"/>
    </source>
</evidence>
<dbReference type="EMBL" id="JBJQND010000012">
    <property type="protein sequence ID" value="KAL3858878.1"/>
    <property type="molecule type" value="Genomic_DNA"/>
</dbReference>
<gene>
    <name evidence="1" type="ORF">ACJMK2_009127</name>
</gene>
<accession>A0ABD3VDL7</accession>